<evidence type="ECO:0000313" key="2">
    <source>
        <dbReference type="EMBL" id="SHI35243.1"/>
    </source>
</evidence>
<evidence type="ECO:0000313" key="3">
    <source>
        <dbReference type="Proteomes" id="UP000184529"/>
    </source>
</evidence>
<feature type="domain" description="SpoVT-AbrB" evidence="1">
    <location>
        <begin position="4"/>
        <end position="49"/>
    </location>
</feature>
<accession>A0A1M6AG85</accession>
<dbReference type="EMBL" id="FQZM01000003">
    <property type="protein sequence ID" value="SHI35243.1"/>
    <property type="molecule type" value="Genomic_DNA"/>
</dbReference>
<dbReference type="AlphaFoldDB" id="A0A1M6AG85"/>
<gene>
    <name evidence="2" type="ORF">SAMN02745219_00128</name>
</gene>
<dbReference type="Proteomes" id="UP000184529">
    <property type="component" value="Unassembled WGS sequence"/>
</dbReference>
<organism evidence="2 3">
    <name type="scientific">Desulfofundulus thermosubterraneus DSM 16057</name>
    <dbReference type="NCBI Taxonomy" id="1121432"/>
    <lineage>
        <taxon>Bacteria</taxon>
        <taxon>Bacillati</taxon>
        <taxon>Bacillota</taxon>
        <taxon>Clostridia</taxon>
        <taxon>Eubacteriales</taxon>
        <taxon>Peptococcaceae</taxon>
        <taxon>Desulfofundulus</taxon>
    </lineage>
</organism>
<dbReference type="InterPro" id="IPR037914">
    <property type="entry name" value="SpoVT-AbrB_sf"/>
</dbReference>
<protein>
    <recommendedName>
        <fullName evidence="1">SpoVT-AbrB domain-containing protein</fullName>
    </recommendedName>
</protein>
<dbReference type="OrthoDB" id="9811597at2"/>
<proteinExistence type="predicted"/>
<dbReference type="Gene3D" id="2.10.260.10">
    <property type="match status" value="1"/>
</dbReference>
<dbReference type="SMART" id="SM00966">
    <property type="entry name" value="SpoVT_AbrB"/>
    <property type="match status" value="1"/>
</dbReference>
<name>A0A1M6AG85_9FIRM</name>
<evidence type="ECO:0000259" key="1">
    <source>
        <dbReference type="SMART" id="SM00966"/>
    </source>
</evidence>
<dbReference type="RefSeq" id="WP_072866829.1">
    <property type="nucleotide sequence ID" value="NZ_FQZM01000003.1"/>
</dbReference>
<dbReference type="SUPFAM" id="SSF89447">
    <property type="entry name" value="AbrB/MazE/MraZ-like"/>
    <property type="match status" value="1"/>
</dbReference>
<keyword evidence="3" id="KW-1185">Reference proteome</keyword>
<reference evidence="3" key="1">
    <citation type="submission" date="2016-11" db="EMBL/GenBank/DDBJ databases">
        <authorList>
            <person name="Varghese N."/>
            <person name="Submissions S."/>
        </authorList>
    </citation>
    <scope>NUCLEOTIDE SEQUENCE [LARGE SCALE GENOMIC DNA]</scope>
    <source>
        <strain evidence="3">DSM 16057</strain>
    </source>
</reference>
<dbReference type="InterPro" id="IPR007159">
    <property type="entry name" value="SpoVT-AbrB_dom"/>
</dbReference>
<dbReference type="GO" id="GO:0003677">
    <property type="term" value="F:DNA binding"/>
    <property type="evidence" value="ECO:0007669"/>
    <property type="project" value="InterPro"/>
</dbReference>
<sequence length="84" mass="9453">MNLIRIRSKGQITLPLPVRRAVQADVGDYLVCEVRGDSVILRKAPVYPRASFDDGIWRLVGSAEDKEGREDVSVDKHKYLGDEL</sequence>